<proteinExistence type="predicted"/>
<dbReference type="RefSeq" id="WP_143122770.1">
    <property type="nucleotide sequence ID" value="NZ_FNYK01000011.1"/>
</dbReference>
<comment type="caution">
    <text evidence="2">Lacks conserved residue(s) required for the propagation of feature annotation.</text>
</comment>
<keyword evidence="1" id="KW-0520">NAD</keyword>
<dbReference type="Gene3D" id="3.40.50.1220">
    <property type="entry name" value="TPP-binding domain"/>
    <property type="match status" value="1"/>
</dbReference>
<dbReference type="SUPFAM" id="SSF52467">
    <property type="entry name" value="DHS-like NAD/FAD-binding domain"/>
    <property type="match status" value="1"/>
</dbReference>
<sequence length="312" mass="36446">MFLNRLKSQKYVFGEKLNDQQLEVLKNQIETADAIVIGAGAGLSTAAGLTYSGERFEKYFFDFANEYGIKDMYSGGFYPFEDMETYWAWWSRHIYINRYMDAPGDVYANLLDLVENKDYFVITTNVDHQFQRAHFDKKRLFYMQGDYGLFQSVSPTIPKTYDNQDIIEKMMEAQGFVRNEKGIFDVPEDKNLLMKIPTSLIPKCPDDGLEMIPNLRVDNSFVQDLGWEEAYERYHDFMKHHQNKHILFLELGVGMNTPVIIKYPFWNYVEKNQNAYYACINFGEAGCQESIAKRSILINDDIAKVLRKLNNQ</sequence>
<organism evidence="4 5">
    <name type="scientific">Sharpea azabuensis</name>
    <dbReference type="NCBI Taxonomy" id="322505"/>
    <lineage>
        <taxon>Bacteria</taxon>
        <taxon>Bacillati</taxon>
        <taxon>Bacillota</taxon>
        <taxon>Erysipelotrichia</taxon>
        <taxon>Erysipelotrichales</taxon>
        <taxon>Coprobacillaceae</taxon>
        <taxon>Sharpea</taxon>
    </lineage>
</organism>
<dbReference type="STRING" id="322505.SAMN04487836_12718"/>
<name>A0A1H6RYV5_9FIRM</name>
<dbReference type="eggNOG" id="COG0846">
    <property type="taxonomic scope" value="Bacteria"/>
</dbReference>
<reference evidence="5" key="1">
    <citation type="submission" date="2016-10" db="EMBL/GenBank/DDBJ databases">
        <authorList>
            <person name="Varghese N."/>
        </authorList>
    </citation>
    <scope>NUCLEOTIDE SEQUENCE [LARGE SCALE GENOMIC DNA]</scope>
    <source>
        <strain evidence="5">DSM 20406</strain>
    </source>
</reference>
<dbReference type="InterPro" id="IPR026590">
    <property type="entry name" value="Ssirtuin_cat_dom"/>
</dbReference>
<dbReference type="PROSITE" id="PS50305">
    <property type="entry name" value="SIRTUIN"/>
    <property type="match status" value="1"/>
</dbReference>
<dbReference type="AlphaFoldDB" id="A0A1H6RYV5"/>
<feature type="domain" description="Deacetylase sirtuin-type" evidence="3">
    <location>
        <begin position="14"/>
        <end position="312"/>
    </location>
</feature>
<gene>
    <name evidence="4" type="ORF">SAMN04487834_101137</name>
</gene>
<dbReference type="OrthoDB" id="394960at2"/>
<keyword evidence="5" id="KW-1185">Reference proteome</keyword>
<dbReference type="EMBL" id="FNYK01000011">
    <property type="protein sequence ID" value="SEI59596.1"/>
    <property type="molecule type" value="Genomic_DNA"/>
</dbReference>
<evidence type="ECO:0000256" key="2">
    <source>
        <dbReference type="PROSITE-ProRule" id="PRU00236"/>
    </source>
</evidence>
<evidence type="ECO:0000259" key="3">
    <source>
        <dbReference type="PROSITE" id="PS50305"/>
    </source>
</evidence>
<protein>
    <submittedName>
        <fullName evidence="4">NAD-dependent protein deacetylase, SIR2 family</fullName>
    </submittedName>
</protein>
<dbReference type="Proteomes" id="UP000183028">
    <property type="component" value="Unassembled WGS sequence"/>
</dbReference>
<dbReference type="InterPro" id="IPR029035">
    <property type="entry name" value="DHS-like_NAD/FAD-binding_dom"/>
</dbReference>
<evidence type="ECO:0000313" key="5">
    <source>
        <dbReference type="Proteomes" id="UP000183028"/>
    </source>
</evidence>
<evidence type="ECO:0000313" key="4">
    <source>
        <dbReference type="EMBL" id="SEI59596.1"/>
    </source>
</evidence>
<evidence type="ECO:0000256" key="1">
    <source>
        <dbReference type="ARBA" id="ARBA00023027"/>
    </source>
</evidence>
<accession>A0A1H6RYV5</accession>